<evidence type="ECO:0000256" key="1">
    <source>
        <dbReference type="SAM" id="MobiDB-lite"/>
    </source>
</evidence>
<sequence>MDKRLKIAASVQDEKNEDDGPTYNKLRKIVDESNDTVSTSKNMKRNVLSNKKLKKYQEDFSKYGFIYCVVNGEEHQLCVNYRDKLANKIMKPAKFKRRRKSSIKS</sequence>
<dbReference type="Proteomes" id="UP000499080">
    <property type="component" value="Unassembled WGS sequence"/>
</dbReference>
<dbReference type="EMBL" id="BGPR01053083">
    <property type="protein sequence ID" value="GBO29886.1"/>
    <property type="molecule type" value="Genomic_DNA"/>
</dbReference>
<evidence type="ECO:0000313" key="2">
    <source>
        <dbReference type="EMBL" id="GBO29886.1"/>
    </source>
</evidence>
<proteinExistence type="predicted"/>
<feature type="region of interest" description="Disordered" evidence="1">
    <location>
        <begin position="1"/>
        <end position="23"/>
    </location>
</feature>
<comment type="caution">
    <text evidence="3">The sequence shown here is derived from an EMBL/GenBank/DDBJ whole genome shotgun (WGS) entry which is preliminary data.</text>
</comment>
<accession>A0A4Y2VZX9</accession>
<evidence type="ECO:0000313" key="3">
    <source>
        <dbReference type="EMBL" id="GBO29888.1"/>
    </source>
</evidence>
<dbReference type="EMBL" id="BGPR01053086">
    <property type="protein sequence ID" value="GBO29888.1"/>
    <property type="molecule type" value="Genomic_DNA"/>
</dbReference>
<organism evidence="3 4">
    <name type="scientific">Araneus ventricosus</name>
    <name type="common">Orbweaver spider</name>
    <name type="synonym">Epeira ventricosa</name>
    <dbReference type="NCBI Taxonomy" id="182803"/>
    <lineage>
        <taxon>Eukaryota</taxon>
        <taxon>Metazoa</taxon>
        <taxon>Ecdysozoa</taxon>
        <taxon>Arthropoda</taxon>
        <taxon>Chelicerata</taxon>
        <taxon>Arachnida</taxon>
        <taxon>Araneae</taxon>
        <taxon>Araneomorphae</taxon>
        <taxon>Entelegynae</taxon>
        <taxon>Araneoidea</taxon>
        <taxon>Araneidae</taxon>
        <taxon>Araneus</taxon>
    </lineage>
</organism>
<keyword evidence="4" id="KW-1185">Reference proteome</keyword>
<evidence type="ECO:0000313" key="4">
    <source>
        <dbReference type="Proteomes" id="UP000499080"/>
    </source>
</evidence>
<name>A0A4Y2VZX9_ARAVE</name>
<dbReference type="AlphaFoldDB" id="A0A4Y2VZX9"/>
<protein>
    <submittedName>
        <fullName evidence="3">Uncharacterized protein</fullName>
    </submittedName>
</protein>
<gene>
    <name evidence="3" type="ORF">AVEN_126679_1</name>
    <name evidence="2" type="ORF">AVEN_266991_1</name>
</gene>
<reference evidence="3 4" key="1">
    <citation type="journal article" date="2019" name="Sci. Rep.">
        <title>Orb-weaving spider Araneus ventricosus genome elucidates the spidroin gene catalogue.</title>
        <authorList>
            <person name="Kono N."/>
            <person name="Nakamura H."/>
            <person name="Ohtoshi R."/>
            <person name="Moran D.A.P."/>
            <person name="Shinohara A."/>
            <person name="Yoshida Y."/>
            <person name="Fujiwara M."/>
            <person name="Mori M."/>
            <person name="Tomita M."/>
            <person name="Arakawa K."/>
        </authorList>
    </citation>
    <scope>NUCLEOTIDE SEQUENCE [LARGE SCALE GENOMIC DNA]</scope>
</reference>